<protein>
    <submittedName>
        <fullName evidence="1">Uncharacterized protein</fullName>
    </submittedName>
</protein>
<comment type="caution">
    <text evidence="1">The sequence shown here is derived from an EMBL/GenBank/DDBJ whole genome shotgun (WGS) entry which is preliminary data.</text>
</comment>
<sequence>MTETAAAELHRVDAIVESLLAVDATEYGTQALSMTQATFSDTQG</sequence>
<dbReference type="AlphaFoldDB" id="A0A8J3BIY0"/>
<dbReference type="Proteomes" id="UP000662200">
    <property type="component" value="Unassembled WGS sequence"/>
</dbReference>
<reference evidence="1" key="1">
    <citation type="journal article" date="2014" name="Int. J. Syst. Evol. Microbiol.">
        <title>Complete genome sequence of Corynebacterium casei LMG S-19264T (=DSM 44701T), isolated from a smear-ripened cheese.</title>
        <authorList>
            <consortium name="US DOE Joint Genome Institute (JGI-PGF)"/>
            <person name="Walter F."/>
            <person name="Albersmeier A."/>
            <person name="Kalinowski J."/>
            <person name="Ruckert C."/>
        </authorList>
    </citation>
    <scope>NUCLEOTIDE SEQUENCE</scope>
    <source>
        <strain evidence="1">JCM 3091</strain>
    </source>
</reference>
<evidence type="ECO:0000313" key="2">
    <source>
        <dbReference type="Proteomes" id="UP000662200"/>
    </source>
</evidence>
<accession>A0A8J3BIY0</accession>
<keyword evidence="2" id="KW-1185">Reference proteome</keyword>
<reference evidence="1" key="2">
    <citation type="submission" date="2020-09" db="EMBL/GenBank/DDBJ databases">
        <authorList>
            <person name="Sun Q."/>
            <person name="Ohkuma M."/>
        </authorList>
    </citation>
    <scope>NUCLEOTIDE SEQUENCE</scope>
    <source>
        <strain evidence="1">JCM 3091</strain>
    </source>
</reference>
<evidence type="ECO:0000313" key="1">
    <source>
        <dbReference type="EMBL" id="GGK22657.1"/>
    </source>
</evidence>
<gene>
    <name evidence="1" type="ORF">GCM10010124_13970</name>
</gene>
<name>A0A8J3BIY0_9ACTN</name>
<dbReference type="EMBL" id="BMQC01000003">
    <property type="protein sequence ID" value="GGK22657.1"/>
    <property type="molecule type" value="Genomic_DNA"/>
</dbReference>
<proteinExistence type="predicted"/>
<organism evidence="1 2">
    <name type="scientific">Pilimelia terevasa</name>
    <dbReference type="NCBI Taxonomy" id="53372"/>
    <lineage>
        <taxon>Bacteria</taxon>
        <taxon>Bacillati</taxon>
        <taxon>Actinomycetota</taxon>
        <taxon>Actinomycetes</taxon>
        <taxon>Micromonosporales</taxon>
        <taxon>Micromonosporaceae</taxon>
        <taxon>Pilimelia</taxon>
    </lineage>
</organism>
<dbReference type="RefSeq" id="WP_268244332.1">
    <property type="nucleotide sequence ID" value="NZ_BMQC01000003.1"/>
</dbReference>